<proteinExistence type="predicted"/>
<reference evidence="2" key="1">
    <citation type="journal article" date="2019" name="Sci. Rep.">
        <title>Draft genome of Tanacetum cinerariifolium, the natural source of mosquito coil.</title>
        <authorList>
            <person name="Yamashiro T."/>
            <person name="Shiraishi A."/>
            <person name="Satake H."/>
            <person name="Nakayama K."/>
        </authorList>
    </citation>
    <scope>NUCLEOTIDE SEQUENCE</scope>
</reference>
<feature type="region of interest" description="Disordered" evidence="1">
    <location>
        <begin position="52"/>
        <end position="72"/>
    </location>
</feature>
<evidence type="ECO:0000256" key="1">
    <source>
        <dbReference type="SAM" id="MobiDB-lite"/>
    </source>
</evidence>
<dbReference type="EMBL" id="BKCJ011349036">
    <property type="protein sequence ID" value="GFD23993.1"/>
    <property type="molecule type" value="Genomic_DNA"/>
</dbReference>
<feature type="compositionally biased region" description="Low complexity" evidence="1">
    <location>
        <begin position="52"/>
        <end position="70"/>
    </location>
</feature>
<protein>
    <submittedName>
        <fullName evidence="2">Uncharacterized protein</fullName>
    </submittedName>
</protein>
<sequence>NIPYSDPEMVSPMDVHIQHEVPSQQTPTLLTVHVSVISDSSQVFSTVIPQSLQSFTPPPQQSTSTPLPTTEATNPLSTLIDFTSVFQFNNRVTTLEKEVAELREDDPLKTQVTALVDEHLDARLRATRDEFMNFLSASITARITKQVKNQLP</sequence>
<evidence type="ECO:0000313" key="2">
    <source>
        <dbReference type="EMBL" id="GFD23993.1"/>
    </source>
</evidence>
<feature type="non-terminal residue" evidence="2">
    <location>
        <position position="1"/>
    </location>
</feature>
<name>A0A699UPK2_TANCI</name>
<organism evidence="2">
    <name type="scientific">Tanacetum cinerariifolium</name>
    <name type="common">Dalmatian daisy</name>
    <name type="synonym">Chrysanthemum cinerariifolium</name>
    <dbReference type="NCBI Taxonomy" id="118510"/>
    <lineage>
        <taxon>Eukaryota</taxon>
        <taxon>Viridiplantae</taxon>
        <taxon>Streptophyta</taxon>
        <taxon>Embryophyta</taxon>
        <taxon>Tracheophyta</taxon>
        <taxon>Spermatophyta</taxon>
        <taxon>Magnoliopsida</taxon>
        <taxon>eudicotyledons</taxon>
        <taxon>Gunneridae</taxon>
        <taxon>Pentapetalae</taxon>
        <taxon>asterids</taxon>
        <taxon>campanulids</taxon>
        <taxon>Asterales</taxon>
        <taxon>Asteraceae</taxon>
        <taxon>Asteroideae</taxon>
        <taxon>Anthemideae</taxon>
        <taxon>Anthemidinae</taxon>
        <taxon>Tanacetum</taxon>
    </lineage>
</organism>
<gene>
    <name evidence="2" type="ORF">Tci_895962</name>
</gene>
<comment type="caution">
    <text evidence="2">The sequence shown here is derived from an EMBL/GenBank/DDBJ whole genome shotgun (WGS) entry which is preliminary data.</text>
</comment>
<dbReference type="AlphaFoldDB" id="A0A699UPK2"/>
<accession>A0A699UPK2</accession>